<organism evidence="1 2">
    <name type="scientific">Myotis myotis</name>
    <name type="common">Greater mouse-eared bat</name>
    <name type="synonym">Vespertilio myotis</name>
    <dbReference type="NCBI Taxonomy" id="51298"/>
    <lineage>
        <taxon>Eukaryota</taxon>
        <taxon>Metazoa</taxon>
        <taxon>Chordata</taxon>
        <taxon>Craniata</taxon>
        <taxon>Vertebrata</taxon>
        <taxon>Euteleostomi</taxon>
        <taxon>Mammalia</taxon>
        <taxon>Eutheria</taxon>
        <taxon>Laurasiatheria</taxon>
        <taxon>Chiroptera</taxon>
        <taxon>Yangochiroptera</taxon>
        <taxon>Vespertilionidae</taxon>
        <taxon>Myotis</taxon>
    </lineage>
</organism>
<comment type="caution">
    <text evidence="1">The sequence shown here is derived from an EMBL/GenBank/DDBJ whole genome shotgun (WGS) entry which is preliminary data.</text>
</comment>
<reference evidence="1 2" key="1">
    <citation type="journal article" date="2020" name="Nature">
        <title>Six reference-quality genomes reveal evolution of bat adaptations.</title>
        <authorList>
            <person name="Jebb D."/>
            <person name="Huang Z."/>
            <person name="Pippel M."/>
            <person name="Hughes G.M."/>
            <person name="Lavrichenko K."/>
            <person name="Devanna P."/>
            <person name="Winkler S."/>
            <person name="Jermiin L.S."/>
            <person name="Skirmuntt E.C."/>
            <person name="Katzourakis A."/>
            <person name="Burkitt-Gray L."/>
            <person name="Ray D.A."/>
            <person name="Sullivan K.A.M."/>
            <person name="Roscito J.G."/>
            <person name="Kirilenko B.M."/>
            <person name="Davalos L.M."/>
            <person name="Corthals A.P."/>
            <person name="Power M.L."/>
            <person name="Jones G."/>
            <person name="Ransome R.D."/>
            <person name="Dechmann D.K.N."/>
            <person name="Locatelli A.G."/>
            <person name="Puechmaille S.J."/>
            <person name="Fedrigo O."/>
            <person name="Jarvis E.D."/>
            <person name="Hiller M."/>
            <person name="Vernes S.C."/>
            <person name="Myers E.W."/>
            <person name="Teeling E.C."/>
        </authorList>
    </citation>
    <scope>NUCLEOTIDE SEQUENCE [LARGE SCALE GENOMIC DNA]</scope>
    <source>
        <strain evidence="1">MMyoMyo1</strain>
        <tissue evidence="1">Flight muscle</tissue>
    </source>
</reference>
<proteinExistence type="predicted"/>
<name>A0A7J8ANA4_MYOMY</name>
<keyword evidence="2" id="KW-1185">Reference proteome</keyword>
<gene>
    <name evidence="1" type="ORF">mMyoMyo1_008053</name>
</gene>
<dbReference type="AlphaFoldDB" id="A0A7J8ANA4"/>
<accession>A0A7J8ANA4</accession>
<evidence type="ECO:0000313" key="2">
    <source>
        <dbReference type="Proteomes" id="UP000527355"/>
    </source>
</evidence>
<dbReference type="Proteomes" id="UP000527355">
    <property type="component" value="Unassembled WGS sequence"/>
</dbReference>
<dbReference type="EMBL" id="JABWUV010000001">
    <property type="protein sequence ID" value="KAF6387570.1"/>
    <property type="molecule type" value="Genomic_DNA"/>
</dbReference>
<protein>
    <submittedName>
        <fullName evidence="1">Uncharacterized protein</fullName>
    </submittedName>
</protein>
<sequence length="112" mass="13154">MSTKWDPTITLRRLTTTISFQSAALRRYGTKALAWVKCWMVTEWPSLCTRFAFGRMWKREFCATCSSVLHRWNSCARPSRNCTILNLWWTTCHSVALWATWRRVASCLTATR</sequence>
<evidence type="ECO:0000313" key="1">
    <source>
        <dbReference type="EMBL" id="KAF6387570.1"/>
    </source>
</evidence>